<dbReference type="EMBL" id="GBRH01218369">
    <property type="protein sequence ID" value="JAD79526.1"/>
    <property type="molecule type" value="Transcribed_RNA"/>
</dbReference>
<feature type="signal peptide" evidence="1">
    <location>
        <begin position="1"/>
        <end position="17"/>
    </location>
</feature>
<dbReference type="AlphaFoldDB" id="A0A0A9CVC5"/>
<organism evidence="2">
    <name type="scientific">Arundo donax</name>
    <name type="common">Giant reed</name>
    <name type="synonym">Donax arundinaceus</name>
    <dbReference type="NCBI Taxonomy" id="35708"/>
    <lineage>
        <taxon>Eukaryota</taxon>
        <taxon>Viridiplantae</taxon>
        <taxon>Streptophyta</taxon>
        <taxon>Embryophyta</taxon>
        <taxon>Tracheophyta</taxon>
        <taxon>Spermatophyta</taxon>
        <taxon>Magnoliopsida</taxon>
        <taxon>Liliopsida</taxon>
        <taxon>Poales</taxon>
        <taxon>Poaceae</taxon>
        <taxon>PACMAD clade</taxon>
        <taxon>Arundinoideae</taxon>
        <taxon>Arundineae</taxon>
        <taxon>Arundo</taxon>
    </lineage>
</organism>
<feature type="chain" id="PRO_5002060956" evidence="1">
    <location>
        <begin position="18"/>
        <end position="45"/>
    </location>
</feature>
<reference evidence="2" key="1">
    <citation type="submission" date="2014-09" db="EMBL/GenBank/DDBJ databases">
        <authorList>
            <person name="Magalhaes I.L.F."/>
            <person name="Oliveira U."/>
            <person name="Santos F.R."/>
            <person name="Vidigal T.H.D.A."/>
            <person name="Brescovit A.D."/>
            <person name="Santos A.J."/>
        </authorList>
    </citation>
    <scope>NUCLEOTIDE SEQUENCE</scope>
    <source>
        <tissue evidence="2">Shoot tissue taken approximately 20 cm above the soil surface</tissue>
    </source>
</reference>
<accession>A0A0A9CVC5</accession>
<name>A0A0A9CVC5_ARUDO</name>
<evidence type="ECO:0000313" key="2">
    <source>
        <dbReference type="EMBL" id="JAD79526.1"/>
    </source>
</evidence>
<keyword evidence="1" id="KW-0732">Signal</keyword>
<reference evidence="2" key="2">
    <citation type="journal article" date="2015" name="Data Brief">
        <title>Shoot transcriptome of the giant reed, Arundo donax.</title>
        <authorList>
            <person name="Barrero R.A."/>
            <person name="Guerrero F.D."/>
            <person name="Moolhuijzen P."/>
            <person name="Goolsby J.A."/>
            <person name="Tidwell J."/>
            <person name="Bellgard S.E."/>
            <person name="Bellgard M.I."/>
        </authorList>
    </citation>
    <scope>NUCLEOTIDE SEQUENCE</scope>
    <source>
        <tissue evidence="2">Shoot tissue taken approximately 20 cm above the soil surface</tissue>
    </source>
</reference>
<sequence>MFFFVCVLLQLNLLWHAEPRVRSISHISHLCIRQQGPLKVLIATR</sequence>
<protein>
    <submittedName>
        <fullName evidence="2">Uncharacterized protein</fullName>
    </submittedName>
</protein>
<evidence type="ECO:0000256" key="1">
    <source>
        <dbReference type="SAM" id="SignalP"/>
    </source>
</evidence>
<proteinExistence type="predicted"/>